<protein>
    <recommendedName>
        <fullName evidence="5">Immunoglobulin V-set domain-containing protein</fullName>
    </recommendedName>
</protein>
<keyword evidence="1" id="KW-1133">Transmembrane helix</keyword>
<keyword evidence="4" id="KW-1185">Reference proteome</keyword>
<dbReference type="Proteomes" id="UP001059041">
    <property type="component" value="Linkage Group LG21"/>
</dbReference>
<keyword evidence="2" id="KW-0732">Signal</keyword>
<feature type="transmembrane region" description="Helical" evidence="1">
    <location>
        <begin position="152"/>
        <end position="178"/>
    </location>
</feature>
<keyword evidence="1" id="KW-0812">Transmembrane</keyword>
<dbReference type="OrthoDB" id="10506046at2759"/>
<proteinExistence type="predicted"/>
<dbReference type="InterPro" id="IPR013783">
    <property type="entry name" value="Ig-like_fold"/>
</dbReference>
<evidence type="ECO:0000313" key="3">
    <source>
        <dbReference type="EMBL" id="KAI7794552.1"/>
    </source>
</evidence>
<accession>A0A9W7WB90</accession>
<comment type="caution">
    <text evidence="3">The sequence shown here is derived from an EMBL/GenBank/DDBJ whole genome shotgun (WGS) entry which is preliminary data.</text>
</comment>
<name>A0A9W7WB90_TRIRA</name>
<dbReference type="EMBL" id="JAFHDT010000021">
    <property type="protein sequence ID" value="KAI7794552.1"/>
    <property type="molecule type" value="Genomic_DNA"/>
</dbReference>
<dbReference type="Gene3D" id="2.60.40.10">
    <property type="entry name" value="Immunoglobulins"/>
    <property type="match status" value="1"/>
</dbReference>
<evidence type="ECO:0000256" key="2">
    <source>
        <dbReference type="SAM" id="SignalP"/>
    </source>
</evidence>
<keyword evidence="1" id="KW-0472">Membrane</keyword>
<reference evidence="3" key="1">
    <citation type="submission" date="2021-02" db="EMBL/GenBank/DDBJ databases">
        <title>Comparative genomics reveals that relaxation of natural selection precedes convergent phenotypic evolution of cavefish.</title>
        <authorList>
            <person name="Peng Z."/>
        </authorList>
    </citation>
    <scope>NUCLEOTIDE SEQUENCE</scope>
    <source>
        <tissue evidence="3">Muscle</tissue>
    </source>
</reference>
<evidence type="ECO:0008006" key="5">
    <source>
        <dbReference type="Google" id="ProtNLM"/>
    </source>
</evidence>
<sequence>MLRRRSHLVLFLTEVLVCFCGTWATMNVKNALEGETVKETILKCSALGKDDQLMAYFQENSASNGRELCAQYFCDHGKCVNDPASVGQFQEQDGDVVLVIQNVNITNSGQYSVSHNGVRDVCNFTLDVQEATGQKKENITETEMPQSSVSTWSVSVIAVVLVIIGALVLVIIGVLCCTKKKIMNSGTKPAAEEHELKNLKTART</sequence>
<evidence type="ECO:0000313" key="4">
    <source>
        <dbReference type="Proteomes" id="UP001059041"/>
    </source>
</evidence>
<organism evidence="3 4">
    <name type="scientific">Triplophysa rosa</name>
    <name type="common">Cave loach</name>
    <dbReference type="NCBI Taxonomy" id="992332"/>
    <lineage>
        <taxon>Eukaryota</taxon>
        <taxon>Metazoa</taxon>
        <taxon>Chordata</taxon>
        <taxon>Craniata</taxon>
        <taxon>Vertebrata</taxon>
        <taxon>Euteleostomi</taxon>
        <taxon>Actinopterygii</taxon>
        <taxon>Neopterygii</taxon>
        <taxon>Teleostei</taxon>
        <taxon>Ostariophysi</taxon>
        <taxon>Cypriniformes</taxon>
        <taxon>Nemacheilidae</taxon>
        <taxon>Triplophysa</taxon>
    </lineage>
</organism>
<gene>
    <name evidence="3" type="ORF">IRJ41_015353</name>
</gene>
<feature type="chain" id="PRO_5040972140" description="Immunoglobulin V-set domain-containing protein" evidence="2">
    <location>
        <begin position="25"/>
        <end position="204"/>
    </location>
</feature>
<feature type="signal peptide" evidence="2">
    <location>
        <begin position="1"/>
        <end position="24"/>
    </location>
</feature>
<evidence type="ECO:0000256" key="1">
    <source>
        <dbReference type="SAM" id="Phobius"/>
    </source>
</evidence>
<dbReference type="AlphaFoldDB" id="A0A9W7WB90"/>